<organism evidence="2 3">
    <name type="scientific">Phyllosticta citriasiana</name>
    <dbReference type="NCBI Taxonomy" id="595635"/>
    <lineage>
        <taxon>Eukaryota</taxon>
        <taxon>Fungi</taxon>
        <taxon>Dikarya</taxon>
        <taxon>Ascomycota</taxon>
        <taxon>Pezizomycotina</taxon>
        <taxon>Dothideomycetes</taxon>
        <taxon>Dothideomycetes incertae sedis</taxon>
        <taxon>Botryosphaeriales</taxon>
        <taxon>Phyllostictaceae</taxon>
        <taxon>Phyllosticta</taxon>
    </lineage>
</organism>
<feature type="signal peptide" evidence="1">
    <location>
        <begin position="1"/>
        <end position="21"/>
    </location>
</feature>
<dbReference type="EMBL" id="JBBPHU010000004">
    <property type="protein sequence ID" value="KAK7518610.1"/>
    <property type="molecule type" value="Genomic_DNA"/>
</dbReference>
<gene>
    <name evidence="2" type="ORF">IWZ03DRAFT_150439</name>
</gene>
<evidence type="ECO:0000256" key="1">
    <source>
        <dbReference type="SAM" id="SignalP"/>
    </source>
</evidence>
<dbReference type="Proteomes" id="UP001363622">
    <property type="component" value="Unassembled WGS sequence"/>
</dbReference>
<sequence>MMMSNIPCFLLLGCRLWRRWTRLSLLHLFFSRNGRLTLRFRQGWLATERGQINPFHCHARPIVRHSRLRALTLLNSRHQTNHPASNFPHDAFELRGGHPCSPSSALATQWSVQQLKRGRYGPRPRCSNFPDPRYGGPVVRLRF</sequence>
<evidence type="ECO:0008006" key="4">
    <source>
        <dbReference type="Google" id="ProtNLM"/>
    </source>
</evidence>
<protein>
    <recommendedName>
        <fullName evidence="4">Secreted protein</fullName>
    </recommendedName>
</protein>
<accession>A0ABR1KNU4</accession>
<proteinExistence type="predicted"/>
<comment type="caution">
    <text evidence="2">The sequence shown here is derived from an EMBL/GenBank/DDBJ whole genome shotgun (WGS) entry which is preliminary data.</text>
</comment>
<keyword evidence="1" id="KW-0732">Signal</keyword>
<reference evidence="2 3" key="1">
    <citation type="submission" date="2024-04" db="EMBL/GenBank/DDBJ databases">
        <title>Phyllosticta paracitricarpa is synonymous to the EU quarantine fungus P. citricarpa based on phylogenomic analyses.</title>
        <authorList>
            <consortium name="Lawrence Berkeley National Laboratory"/>
            <person name="Van Ingen-Buijs V.A."/>
            <person name="Van Westerhoven A.C."/>
            <person name="Haridas S."/>
            <person name="Skiadas P."/>
            <person name="Martin F."/>
            <person name="Groenewald J.Z."/>
            <person name="Crous P.W."/>
            <person name="Seidl M.F."/>
        </authorList>
    </citation>
    <scope>NUCLEOTIDE SEQUENCE [LARGE SCALE GENOMIC DNA]</scope>
    <source>
        <strain evidence="2 3">CBS 123371</strain>
    </source>
</reference>
<feature type="chain" id="PRO_5046694960" description="Secreted protein" evidence="1">
    <location>
        <begin position="22"/>
        <end position="143"/>
    </location>
</feature>
<evidence type="ECO:0000313" key="3">
    <source>
        <dbReference type="Proteomes" id="UP001363622"/>
    </source>
</evidence>
<name>A0ABR1KNU4_9PEZI</name>
<keyword evidence="3" id="KW-1185">Reference proteome</keyword>
<evidence type="ECO:0000313" key="2">
    <source>
        <dbReference type="EMBL" id="KAK7518610.1"/>
    </source>
</evidence>